<evidence type="ECO:0000259" key="13">
    <source>
        <dbReference type="Pfam" id="PF05826"/>
    </source>
</evidence>
<evidence type="ECO:0000256" key="6">
    <source>
        <dbReference type="ARBA" id="ARBA00022723"/>
    </source>
</evidence>
<dbReference type="AlphaFoldDB" id="A0AAD8AFQ9"/>
<gene>
    <name evidence="14" type="ORF">L9F63_011007</name>
</gene>
<evidence type="ECO:0000256" key="3">
    <source>
        <dbReference type="ARBA" id="ARBA00013278"/>
    </source>
</evidence>
<evidence type="ECO:0000256" key="9">
    <source>
        <dbReference type="ARBA" id="ARBA00022963"/>
    </source>
</evidence>
<dbReference type="EMBL" id="JASPKZ010001229">
    <property type="protein sequence ID" value="KAJ9598329.1"/>
    <property type="molecule type" value="Genomic_DNA"/>
</dbReference>
<sequence length="155" mass="18014">VNGWKVARWRGKLSNEARIDLIFPGTKWCGSGNIASNFTDLGTSSAADSCCREHDNCPDIIEAGQTKYNLTNNSFYTKLICKCDEEFYKCLKKNNDYTSYEVGLVYFDVLGTQCYKKDYPIVKCRKSNKVMKRCEDYELNESLEKKWQWFDVPVY</sequence>
<dbReference type="GO" id="GO:0005576">
    <property type="term" value="C:extracellular region"/>
    <property type="evidence" value="ECO:0007669"/>
    <property type="project" value="UniProtKB-SubCell"/>
</dbReference>
<comment type="cofactor">
    <cofactor evidence="1">
        <name>Ca(2+)</name>
        <dbReference type="ChEBI" id="CHEBI:29108"/>
    </cofactor>
</comment>
<comment type="caution">
    <text evidence="14">The sequence shown here is derived from an EMBL/GenBank/DDBJ whole genome shotgun (WGS) entry which is preliminary data.</text>
</comment>
<evidence type="ECO:0000256" key="7">
    <source>
        <dbReference type="ARBA" id="ARBA00022801"/>
    </source>
</evidence>
<dbReference type="InterPro" id="IPR033113">
    <property type="entry name" value="PLA2_histidine"/>
</dbReference>
<accession>A0AAD8AFQ9</accession>
<dbReference type="GO" id="GO:0016042">
    <property type="term" value="P:lipid catabolic process"/>
    <property type="evidence" value="ECO:0007669"/>
    <property type="project" value="UniProtKB-KW"/>
</dbReference>
<evidence type="ECO:0000256" key="11">
    <source>
        <dbReference type="ARBA" id="ARBA00023157"/>
    </source>
</evidence>
<dbReference type="GO" id="GO:0050482">
    <property type="term" value="P:arachidonate secretion"/>
    <property type="evidence" value="ECO:0007669"/>
    <property type="project" value="InterPro"/>
</dbReference>
<dbReference type="CDD" id="cd04704">
    <property type="entry name" value="PLA2_bee_venom_like"/>
    <property type="match status" value="1"/>
</dbReference>
<dbReference type="InterPro" id="IPR036444">
    <property type="entry name" value="PLipase_A2_dom_sf"/>
</dbReference>
<keyword evidence="8" id="KW-0106">Calcium</keyword>
<evidence type="ECO:0000313" key="15">
    <source>
        <dbReference type="Proteomes" id="UP001233999"/>
    </source>
</evidence>
<evidence type="ECO:0000256" key="8">
    <source>
        <dbReference type="ARBA" id="ARBA00022837"/>
    </source>
</evidence>
<protein>
    <recommendedName>
        <fullName evidence="4">Phospholipase A2</fullName>
        <ecNumber evidence="3">3.1.1.4</ecNumber>
    </recommendedName>
    <alternativeName>
        <fullName evidence="12">Phosphatidylcholine 2-acylhydrolase</fullName>
    </alternativeName>
</protein>
<dbReference type="PANTHER" id="PTHR12253">
    <property type="entry name" value="RH14732P"/>
    <property type="match status" value="1"/>
</dbReference>
<dbReference type="SUPFAM" id="SSF48619">
    <property type="entry name" value="Phospholipase A2, PLA2"/>
    <property type="match status" value="1"/>
</dbReference>
<evidence type="ECO:0000256" key="5">
    <source>
        <dbReference type="ARBA" id="ARBA00022525"/>
    </source>
</evidence>
<evidence type="ECO:0000256" key="4">
    <source>
        <dbReference type="ARBA" id="ARBA00021721"/>
    </source>
</evidence>
<keyword evidence="15" id="KW-1185">Reference proteome</keyword>
<dbReference type="GO" id="GO:0046872">
    <property type="term" value="F:metal ion binding"/>
    <property type="evidence" value="ECO:0007669"/>
    <property type="project" value="UniProtKB-KW"/>
</dbReference>
<dbReference type="FunFam" id="1.20.90.10:FF:000002">
    <property type="entry name" value="Phospholipase A2 group III"/>
    <property type="match status" value="1"/>
</dbReference>
<evidence type="ECO:0000256" key="10">
    <source>
        <dbReference type="ARBA" id="ARBA00023098"/>
    </source>
</evidence>
<dbReference type="PROSITE" id="PS00118">
    <property type="entry name" value="PA2_HIS"/>
    <property type="match status" value="1"/>
</dbReference>
<dbReference type="InterPro" id="IPR016090">
    <property type="entry name" value="PLA2-like_dom"/>
</dbReference>
<comment type="subcellular location">
    <subcellularLocation>
        <location evidence="2">Secreted</location>
    </subcellularLocation>
</comment>
<feature type="non-terminal residue" evidence="14">
    <location>
        <position position="155"/>
    </location>
</feature>
<dbReference type="GO" id="GO:0006644">
    <property type="term" value="P:phospholipid metabolic process"/>
    <property type="evidence" value="ECO:0007669"/>
    <property type="project" value="InterPro"/>
</dbReference>
<organism evidence="14 15">
    <name type="scientific">Diploptera punctata</name>
    <name type="common">Pacific beetle cockroach</name>
    <dbReference type="NCBI Taxonomy" id="6984"/>
    <lineage>
        <taxon>Eukaryota</taxon>
        <taxon>Metazoa</taxon>
        <taxon>Ecdysozoa</taxon>
        <taxon>Arthropoda</taxon>
        <taxon>Hexapoda</taxon>
        <taxon>Insecta</taxon>
        <taxon>Pterygota</taxon>
        <taxon>Neoptera</taxon>
        <taxon>Polyneoptera</taxon>
        <taxon>Dictyoptera</taxon>
        <taxon>Blattodea</taxon>
        <taxon>Blaberoidea</taxon>
        <taxon>Blaberidae</taxon>
        <taxon>Diplopterinae</taxon>
        <taxon>Diploptera</taxon>
    </lineage>
</organism>
<dbReference type="GO" id="GO:0004623">
    <property type="term" value="F:phospholipase A2 activity"/>
    <property type="evidence" value="ECO:0007669"/>
    <property type="project" value="UniProtKB-EC"/>
</dbReference>
<feature type="domain" description="Phospholipase A2-like central" evidence="13">
    <location>
        <begin position="22"/>
        <end position="117"/>
    </location>
</feature>
<dbReference type="Proteomes" id="UP001233999">
    <property type="component" value="Unassembled WGS sequence"/>
</dbReference>
<keyword evidence="10" id="KW-0443">Lipid metabolism</keyword>
<dbReference type="EC" id="3.1.1.4" evidence="3"/>
<keyword evidence="6" id="KW-0479">Metal-binding</keyword>
<keyword evidence="7" id="KW-0378">Hydrolase</keyword>
<evidence type="ECO:0000256" key="2">
    <source>
        <dbReference type="ARBA" id="ARBA00004613"/>
    </source>
</evidence>
<evidence type="ECO:0000256" key="1">
    <source>
        <dbReference type="ARBA" id="ARBA00001913"/>
    </source>
</evidence>
<keyword evidence="5" id="KW-0964">Secreted</keyword>
<dbReference type="Pfam" id="PF05826">
    <property type="entry name" value="Phospholip_A2_2"/>
    <property type="match status" value="1"/>
</dbReference>
<evidence type="ECO:0000313" key="14">
    <source>
        <dbReference type="EMBL" id="KAJ9598329.1"/>
    </source>
</evidence>
<reference evidence="14" key="2">
    <citation type="submission" date="2023-05" db="EMBL/GenBank/DDBJ databases">
        <authorList>
            <person name="Fouks B."/>
        </authorList>
    </citation>
    <scope>NUCLEOTIDE SEQUENCE</scope>
    <source>
        <strain evidence="14">Stay&amp;Tobe</strain>
        <tissue evidence="14">Testes</tissue>
    </source>
</reference>
<evidence type="ECO:0000256" key="12">
    <source>
        <dbReference type="ARBA" id="ARBA00029903"/>
    </source>
</evidence>
<name>A0AAD8AFQ9_DIPPU</name>
<dbReference type="Gene3D" id="1.20.90.10">
    <property type="entry name" value="Phospholipase A2 domain"/>
    <property type="match status" value="1"/>
</dbReference>
<proteinExistence type="predicted"/>
<keyword evidence="11" id="KW-1015">Disulfide bond</keyword>
<keyword evidence="9" id="KW-0442">Lipid degradation</keyword>
<reference evidence="14" key="1">
    <citation type="journal article" date="2023" name="IScience">
        <title>Live-bearing cockroach genome reveals convergent evolutionary mechanisms linked to viviparity in insects and beyond.</title>
        <authorList>
            <person name="Fouks B."/>
            <person name="Harrison M.C."/>
            <person name="Mikhailova A.A."/>
            <person name="Marchal E."/>
            <person name="English S."/>
            <person name="Carruthers M."/>
            <person name="Jennings E.C."/>
            <person name="Chiamaka E.L."/>
            <person name="Frigard R.A."/>
            <person name="Pippel M."/>
            <person name="Attardo G.M."/>
            <person name="Benoit J.B."/>
            <person name="Bornberg-Bauer E."/>
            <person name="Tobe S.S."/>
        </authorList>
    </citation>
    <scope>NUCLEOTIDE SEQUENCE</scope>
    <source>
        <strain evidence="14">Stay&amp;Tobe</strain>
    </source>
</reference>